<evidence type="ECO:0000256" key="1">
    <source>
        <dbReference type="SAM" id="MobiDB-lite"/>
    </source>
</evidence>
<proteinExistence type="predicted"/>
<keyword evidence="3" id="KW-1185">Reference proteome</keyword>
<organism evidence="2 3">
    <name type="scientific">Nocardiopsis mangrovi</name>
    <dbReference type="NCBI Taxonomy" id="1179818"/>
    <lineage>
        <taxon>Bacteria</taxon>
        <taxon>Bacillati</taxon>
        <taxon>Actinomycetota</taxon>
        <taxon>Actinomycetes</taxon>
        <taxon>Streptosporangiales</taxon>
        <taxon>Nocardiopsidaceae</taxon>
        <taxon>Nocardiopsis</taxon>
    </lineage>
</organism>
<feature type="compositionally biased region" description="Gly residues" evidence="1">
    <location>
        <begin position="165"/>
        <end position="184"/>
    </location>
</feature>
<feature type="compositionally biased region" description="Gly residues" evidence="1">
    <location>
        <begin position="298"/>
        <end position="324"/>
    </location>
</feature>
<evidence type="ECO:0000313" key="3">
    <source>
        <dbReference type="Proteomes" id="UP001595923"/>
    </source>
</evidence>
<feature type="region of interest" description="Disordered" evidence="1">
    <location>
        <begin position="30"/>
        <end position="434"/>
    </location>
</feature>
<feature type="compositionally biased region" description="Low complexity" evidence="1">
    <location>
        <begin position="390"/>
        <end position="401"/>
    </location>
</feature>
<protein>
    <recommendedName>
        <fullName evidence="4">PE-PGRS family protein</fullName>
    </recommendedName>
</protein>
<feature type="non-terminal residue" evidence="2">
    <location>
        <position position="1"/>
    </location>
</feature>
<reference evidence="3" key="1">
    <citation type="journal article" date="2019" name="Int. J. Syst. Evol. Microbiol.">
        <title>The Global Catalogue of Microorganisms (GCM) 10K type strain sequencing project: providing services to taxonomists for standard genome sequencing and annotation.</title>
        <authorList>
            <consortium name="The Broad Institute Genomics Platform"/>
            <consortium name="The Broad Institute Genome Sequencing Center for Infectious Disease"/>
            <person name="Wu L."/>
            <person name="Ma J."/>
        </authorList>
    </citation>
    <scope>NUCLEOTIDE SEQUENCE [LARGE SCALE GENOMIC DNA]</scope>
    <source>
        <strain evidence="3">XZYJ18</strain>
    </source>
</reference>
<feature type="compositionally biased region" description="Basic and acidic residues" evidence="1">
    <location>
        <begin position="95"/>
        <end position="111"/>
    </location>
</feature>
<feature type="compositionally biased region" description="Basic and acidic residues" evidence="1">
    <location>
        <begin position="58"/>
        <end position="78"/>
    </location>
</feature>
<feature type="compositionally biased region" description="Basic and acidic residues" evidence="1">
    <location>
        <begin position="142"/>
        <end position="157"/>
    </location>
</feature>
<feature type="compositionally biased region" description="Basic and acidic residues" evidence="1">
    <location>
        <begin position="191"/>
        <end position="206"/>
    </location>
</feature>
<gene>
    <name evidence="2" type="ORF">ACFO4E_17335</name>
</gene>
<evidence type="ECO:0008006" key="4">
    <source>
        <dbReference type="Google" id="ProtNLM"/>
    </source>
</evidence>
<dbReference type="Proteomes" id="UP001595923">
    <property type="component" value="Unassembled WGS sequence"/>
</dbReference>
<dbReference type="EMBL" id="JBHSFQ010000016">
    <property type="protein sequence ID" value="MFC4563632.1"/>
    <property type="molecule type" value="Genomic_DNA"/>
</dbReference>
<comment type="caution">
    <text evidence="2">The sequence shown here is derived from an EMBL/GenBank/DDBJ whole genome shotgun (WGS) entry which is preliminary data.</text>
</comment>
<name>A0ABV9DXZ5_9ACTN</name>
<sequence>GDGRNSEGRALTPAEQQYQQALDDYYENQSEDLQQLVSGPEGGGGDLNGDGETSAEEYEQRVQEYVDEEKGNLDRLRENVNGITDANGDPAPELEEYREQLSDYYDQRSQELDDLAAGPEGGGGNLNGDGSGNGEGSSAQEYQDRLNEYYDQQRADLEEQMNAGPEGGGGGLGDDGGSGNGNGDGSSAQEYQDRLNEYYDQQRADLEEQMGAGPEGGGGSLGDSLGRNGDEDRVGAPPPSFSIGNGWENPGSPESSSELLAPNASGGQPDANGIQGGGGDLRSDPSSPDGSEAFTGAVGNGNGQGGGNFGGLGGGGMGGMGGGMPPMMPPMGGMGGAGGGGGQGGDARTRSTWLSEDERVWGTSAGDRVSVLGRPGLGDTKKGAPGEFVPGASGAGARTSTGGPGDGHTGKRKPGVGNRRGRLQGSGDQREDQR</sequence>
<accession>A0ABV9DXZ5</accession>
<feature type="compositionally biased region" description="Basic residues" evidence="1">
    <location>
        <begin position="410"/>
        <end position="422"/>
    </location>
</feature>
<evidence type="ECO:0000313" key="2">
    <source>
        <dbReference type="EMBL" id="MFC4563632.1"/>
    </source>
</evidence>
<feature type="compositionally biased region" description="Gly residues" evidence="1">
    <location>
        <begin position="119"/>
        <end position="135"/>
    </location>
</feature>
<feature type="compositionally biased region" description="Gly residues" evidence="1">
    <location>
        <begin position="332"/>
        <end position="345"/>
    </location>
</feature>